<feature type="domain" description="Mycothiol-dependent maleylpyruvate isomerase metal-binding" evidence="2">
    <location>
        <begin position="17"/>
        <end position="134"/>
    </location>
</feature>
<evidence type="ECO:0000259" key="2">
    <source>
        <dbReference type="Pfam" id="PF11716"/>
    </source>
</evidence>
<name>A0A7W7Q0P9_9PSEU</name>
<dbReference type="InterPro" id="IPR010872">
    <property type="entry name" value="MDMPI_C-term_domain"/>
</dbReference>
<evidence type="ECO:0000313" key="3">
    <source>
        <dbReference type="EMBL" id="MBB4904837.1"/>
    </source>
</evidence>
<protein>
    <submittedName>
        <fullName evidence="3">Uncharacterized protein (TIGR03083 family)</fullName>
    </submittedName>
</protein>
<dbReference type="PANTHER" id="PTHR40758">
    <property type="entry name" value="CONSERVED PROTEIN"/>
    <property type="match status" value="1"/>
</dbReference>
<gene>
    <name evidence="3" type="ORF">FHR82_001047</name>
</gene>
<dbReference type="Proteomes" id="UP000520767">
    <property type="component" value="Unassembled WGS sequence"/>
</dbReference>
<proteinExistence type="predicted"/>
<dbReference type="InterPro" id="IPR024344">
    <property type="entry name" value="MDMPI_metal-binding"/>
</dbReference>
<organism evidence="3 4">
    <name type="scientific">Actinophytocola algeriensis</name>
    <dbReference type="NCBI Taxonomy" id="1768010"/>
    <lineage>
        <taxon>Bacteria</taxon>
        <taxon>Bacillati</taxon>
        <taxon>Actinomycetota</taxon>
        <taxon>Actinomycetes</taxon>
        <taxon>Pseudonocardiales</taxon>
        <taxon>Pseudonocardiaceae</taxon>
    </lineage>
</organism>
<sequence>MTVTPLVDFARLLDVLDTEGERLATSATGTDPELEVPHLPGMRLGEVVRHVGSVYRMVVSWLRDGERPTRWQREPAPDQSVVDYFRAGLLEVVDELDRHDPLEGAPTWWPEHQNFGFWCRRLAHETTVHRVDVQLTGAKLLVGDIAAEVALDGIDELMSLWFTHRLGVLGVSDVVPGRVAVNAGGRRWIARVSTTGASAWRTDEDEPAEATVSSDATGMYLWLWGRRPGAYVQESGDPALVAQLRSLLRVATR</sequence>
<dbReference type="Pfam" id="PF07398">
    <property type="entry name" value="MDMPI_C"/>
    <property type="match status" value="1"/>
</dbReference>
<dbReference type="InterPro" id="IPR017517">
    <property type="entry name" value="Maleyloyr_isom"/>
</dbReference>
<dbReference type="NCBIfam" id="TIGR03083">
    <property type="entry name" value="maleylpyruvate isomerase family mycothiol-dependent enzyme"/>
    <property type="match status" value="1"/>
</dbReference>
<dbReference type="GO" id="GO:0005886">
    <property type="term" value="C:plasma membrane"/>
    <property type="evidence" value="ECO:0007669"/>
    <property type="project" value="TreeGrafter"/>
</dbReference>
<evidence type="ECO:0000259" key="1">
    <source>
        <dbReference type="Pfam" id="PF07398"/>
    </source>
</evidence>
<dbReference type="EMBL" id="JACHJQ010000001">
    <property type="protein sequence ID" value="MBB4904837.1"/>
    <property type="molecule type" value="Genomic_DNA"/>
</dbReference>
<feature type="domain" description="MDMPI C-terminal" evidence="1">
    <location>
        <begin position="148"/>
        <end position="242"/>
    </location>
</feature>
<dbReference type="PANTHER" id="PTHR40758:SF1">
    <property type="entry name" value="CONSERVED PROTEIN"/>
    <property type="match status" value="1"/>
</dbReference>
<dbReference type="RefSeq" id="WP_184809031.1">
    <property type="nucleotide sequence ID" value="NZ_JACHJQ010000001.1"/>
</dbReference>
<dbReference type="GO" id="GO:0046872">
    <property type="term" value="F:metal ion binding"/>
    <property type="evidence" value="ECO:0007669"/>
    <property type="project" value="InterPro"/>
</dbReference>
<accession>A0A7W7Q0P9</accession>
<evidence type="ECO:0000313" key="4">
    <source>
        <dbReference type="Proteomes" id="UP000520767"/>
    </source>
</evidence>
<dbReference type="AlphaFoldDB" id="A0A7W7Q0P9"/>
<keyword evidence="4" id="KW-1185">Reference proteome</keyword>
<reference evidence="3 4" key="1">
    <citation type="submission" date="2020-08" db="EMBL/GenBank/DDBJ databases">
        <title>Genomic Encyclopedia of Type Strains, Phase III (KMG-III): the genomes of soil and plant-associated and newly described type strains.</title>
        <authorList>
            <person name="Whitman W."/>
        </authorList>
    </citation>
    <scope>NUCLEOTIDE SEQUENCE [LARGE SCALE GENOMIC DNA]</scope>
    <source>
        <strain evidence="3 4">CECT 8960</strain>
    </source>
</reference>
<comment type="caution">
    <text evidence="3">The sequence shown here is derived from an EMBL/GenBank/DDBJ whole genome shotgun (WGS) entry which is preliminary data.</text>
</comment>
<dbReference type="Pfam" id="PF11716">
    <property type="entry name" value="MDMPI_N"/>
    <property type="match status" value="1"/>
</dbReference>